<keyword evidence="2" id="KW-0813">Transport</keyword>
<feature type="transmembrane region" description="Helical" evidence="7">
    <location>
        <begin position="102"/>
        <end position="124"/>
    </location>
</feature>
<proteinExistence type="predicted"/>
<dbReference type="PROSITE" id="PS50850">
    <property type="entry name" value="MFS"/>
    <property type="match status" value="1"/>
</dbReference>
<sequence>MLRNALPSRPEARRLLVGTIFSAIGRGLTLPFLFIYLTEVRQFDATTVGLLIGWFGLCALLIAPLGGTLIDRFGARRIVLPALLIEAAGVGGLALVTEVWHAWIALTLASVGAGVIWAGQNTLLSSLTTPAERQNVFGLQFTLLNLGIGVGSAVSGSIVQVARPSTFQLIYLIDMVCYLAPFLLLLAMPGVGRRLVEPHPADVDAGRGNRGWAVVLRHRPFRRLIVFSVLLTVSGYAQLEVGFTGFATATVGVTPQIIGYAFTANTIVIVVAQLFVLKKMQGRSRTIALAVVGVVFAAAWLVLGLAAVIDIDSAIVSALGVIAFGAIFAVGETLLSPTSPALVNALATDALRGRYNALASMVWGISGVVAPVSAGPLLHAGLGGLWIVLVSCGCLVASAVALSLRRLITAEQDGRSTPAPAPDLGPMPAGVA</sequence>
<feature type="transmembrane region" description="Helical" evidence="7">
    <location>
        <begin position="257"/>
        <end position="277"/>
    </location>
</feature>
<organism evidence="9 10">
    <name type="scientific">Plantactinospora alkalitolerans</name>
    <dbReference type="NCBI Taxonomy" id="2789879"/>
    <lineage>
        <taxon>Bacteria</taxon>
        <taxon>Bacillati</taxon>
        <taxon>Actinomycetota</taxon>
        <taxon>Actinomycetes</taxon>
        <taxon>Micromonosporales</taxon>
        <taxon>Micromonosporaceae</taxon>
        <taxon>Plantactinospora</taxon>
    </lineage>
</organism>
<comment type="caution">
    <text evidence="9">The sequence shown here is derived from an EMBL/GenBank/DDBJ whole genome shotgun (WGS) entry which is preliminary data.</text>
</comment>
<accession>A0ABS0H1S9</accession>
<feature type="domain" description="Major facilitator superfamily (MFS) profile" evidence="8">
    <location>
        <begin position="1"/>
        <end position="409"/>
    </location>
</feature>
<evidence type="ECO:0000313" key="10">
    <source>
        <dbReference type="Proteomes" id="UP000638560"/>
    </source>
</evidence>
<evidence type="ECO:0000256" key="2">
    <source>
        <dbReference type="ARBA" id="ARBA00022448"/>
    </source>
</evidence>
<evidence type="ECO:0000256" key="5">
    <source>
        <dbReference type="ARBA" id="ARBA00022989"/>
    </source>
</evidence>
<feature type="transmembrane region" description="Helical" evidence="7">
    <location>
        <begin position="384"/>
        <end position="404"/>
    </location>
</feature>
<name>A0ABS0H1S9_9ACTN</name>
<feature type="transmembrane region" description="Helical" evidence="7">
    <location>
        <begin position="78"/>
        <end position="96"/>
    </location>
</feature>
<feature type="transmembrane region" description="Helical" evidence="7">
    <location>
        <begin position="168"/>
        <end position="187"/>
    </location>
</feature>
<dbReference type="RefSeq" id="WP_196203799.1">
    <property type="nucleotide sequence ID" value="NZ_JADPUN010000225.1"/>
</dbReference>
<dbReference type="EMBL" id="JADPUN010000225">
    <property type="protein sequence ID" value="MBF9132271.1"/>
    <property type="molecule type" value="Genomic_DNA"/>
</dbReference>
<feature type="transmembrane region" description="Helical" evidence="7">
    <location>
        <begin position="12"/>
        <end position="36"/>
    </location>
</feature>
<dbReference type="Pfam" id="PF07690">
    <property type="entry name" value="MFS_1"/>
    <property type="match status" value="1"/>
</dbReference>
<evidence type="ECO:0000256" key="3">
    <source>
        <dbReference type="ARBA" id="ARBA00022475"/>
    </source>
</evidence>
<feature type="transmembrane region" description="Helical" evidence="7">
    <location>
        <begin position="355"/>
        <end position="378"/>
    </location>
</feature>
<evidence type="ECO:0000313" key="9">
    <source>
        <dbReference type="EMBL" id="MBF9132271.1"/>
    </source>
</evidence>
<keyword evidence="5 7" id="KW-1133">Transmembrane helix</keyword>
<dbReference type="InterPro" id="IPR020846">
    <property type="entry name" value="MFS_dom"/>
</dbReference>
<evidence type="ECO:0000259" key="8">
    <source>
        <dbReference type="PROSITE" id="PS50850"/>
    </source>
</evidence>
<dbReference type="InterPro" id="IPR036259">
    <property type="entry name" value="MFS_trans_sf"/>
</dbReference>
<dbReference type="InterPro" id="IPR011701">
    <property type="entry name" value="MFS"/>
</dbReference>
<feature type="transmembrane region" description="Helical" evidence="7">
    <location>
        <begin position="220"/>
        <end position="237"/>
    </location>
</feature>
<feature type="transmembrane region" description="Helical" evidence="7">
    <location>
        <begin position="289"/>
        <end position="309"/>
    </location>
</feature>
<feature type="transmembrane region" description="Helical" evidence="7">
    <location>
        <begin position="48"/>
        <end position="66"/>
    </location>
</feature>
<comment type="subcellular location">
    <subcellularLocation>
        <location evidence="1">Cell membrane</location>
        <topology evidence="1">Multi-pass membrane protein</topology>
    </subcellularLocation>
</comment>
<dbReference type="Gene3D" id="1.20.1250.20">
    <property type="entry name" value="MFS general substrate transporter like domains"/>
    <property type="match status" value="1"/>
</dbReference>
<protein>
    <submittedName>
        <fullName evidence="9">MFS transporter</fullName>
    </submittedName>
</protein>
<gene>
    <name evidence="9" type="ORF">I0C86_25465</name>
</gene>
<evidence type="ECO:0000256" key="4">
    <source>
        <dbReference type="ARBA" id="ARBA00022692"/>
    </source>
</evidence>
<dbReference type="PANTHER" id="PTHR23517:SF2">
    <property type="entry name" value="MULTIDRUG RESISTANCE PROTEIN MDTH"/>
    <property type="match status" value="1"/>
</dbReference>
<dbReference type="Proteomes" id="UP000638560">
    <property type="component" value="Unassembled WGS sequence"/>
</dbReference>
<keyword evidence="6 7" id="KW-0472">Membrane</keyword>
<keyword evidence="10" id="KW-1185">Reference proteome</keyword>
<keyword evidence="3" id="KW-1003">Cell membrane</keyword>
<dbReference type="PANTHER" id="PTHR23517">
    <property type="entry name" value="RESISTANCE PROTEIN MDTM, PUTATIVE-RELATED-RELATED"/>
    <property type="match status" value="1"/>
</dbReference>
<dbReference type="InterPro" id="IPR050171">
    <property type="entry name" value="MFS_Transporters"/>
</dbReference>
<keyword evidence="4 7" id="KW-0812">Transmembrane</keyword>
<feature type="transmembrane region" description="Helical" evidence="7">
    <location>
        <begin position="136"/>
        <end position="162"/>
    </location>
</feature>
<evidence type="ECO:0000256" key="1">
    <source>
        <dbReference type="ARBA" id="ARBA00004651"/>
    </source>
</evidence>
<evidence type="ECO:0000256" key="7">
    <source>
        <dbReference type="SAM" id="Phobius"/>
    </source>
</evidence>
<evidence type="ECO:0000256" key="6">
    <source>
        <dbReference type="ARBA" id="ARBA00023136"/>
    </source>
</evidence>
<reference evidence="9 10" key="1">
    <citation type="submission" date="2020-11" db="EMBL/GenBank/DDBJ databases">
        <title>A novel isolate from a Black sea contaminated sediment with potential to produce alkanes: Plantactinospora alkalitolerans sp. nov.</title>
        <authorList>
            <person name="Carro L."/>
            <person name="Veyisoglu A."/>
            <person name="Guven K."/>
            <person name="Schumann P."/>
            <person name="Klenk H.-P."/>
            <person name="Sahin N."/>
        </authorList>
    </citation>
    <scope>NUCLEOTIDE SEQUENCE [LARGE SCALE GENOMIC DNA]</scope>
    <source>
        <strain evidence="9 10">S1510</strain>
    </source>
</reference>
<dbReference type="SUPFAM" id="SSF103473">
    <property type="entry name" value="MFS general substrate transporter"/>
    <property type="match status" value="1"/>
</dbReference>
<feature type="transmembrane region" description="Helical" evidence="7">
    <location>
        <begin position="315"/>
        <end position="335"/>
    </location>
</feature>